<dbReference type="PANTHER" id="PTHR35279:SF1">
    <property type="entry name" value="ARABINANASE_LEVANSUCRASE_INVERTASE"/>
    <property type="match status" value="1"/>
</dbReference>
<dbReference type="SUPFAM" id="SSF75005">
    <property type="entry name" value="Arabinanase/levansucrase/invertase"/>
    <property type="match status" value="1"/>
</dbReference>
<keyword evidence="3" id="KW-1185">Reference proteome</keyword>
<dbReference type="Gene3D" id="2.115.10.20">
    <property type="entry name" value="Glycosyl hydrolase domain, family 43"/>
    <property type="match status" value="2"/>
</dbReference>
<keyword evidence="1" id="KW-0732">Signal</keyword>
<sequence>MPQARIGGRLRAASFAGALLIATAVAGAADAIDGFDFRREAGRWTVLGEGATLDRSGDRLDFRYRLGPGQTQLLHLPIAAGSVAGAQGLSFQARSGSSVSLVISLEEQGGGRWSSSFTLPKGDWTPVLLRPEDFTLSGGADAPADANGRLDFDRVRSLTLVDAASFIAAGNAAAMDFFGLKRGERRIELRDAAFLARSPGSAAGGLDGLRGAQAGWLVFGVDEVDFGRRGPLRQNGLQLKYERKIGRAMSLIRPLPAEALRGAQSLTLELASREEAELTVVLEQSDGGKFETKLKLADGGKLRSHTLRLADFKRAGDSKTSAERPEGARVSQLLLVEAAGLFSKRGDNALWLAGLSTAGGAAVADGKASPPARPAADGAATVTVESPGWSAWTKRIEPVHSGPYSAVGDPTVWQEGEGLRMVYNCFDIERKRGAICLASSSDGLRWTDVPTGDDKLPGRLIKTRPGQWDDAQETPFMFKWRGEYLLYFIGYKDKGGFFASFPAHVGLAVSKDGVRFERPDTEPVLKTTPGGFDGDSISSPSLVEHEGKLVMLYSAYCFSKCPPGGAGVTLLAATSTDGRHWTKHPTPILTKKDFPHAKEGIAEAEVRKGPDGQYYLFYSLLYGDKGHEVGLARAPSPFGPWEINPQPVLRKSAKGFDAIGPIAPTVVFEGERVRMWFHGFGKKRTIDIGYAEAPWPLKP</sequence>
<name>A0A9X0XBV2_9BURK</name>
<evidence type="ECO:0000256" key="1">
    <source>
        <dbReference type="SAM" id="SignalP"/>
    </source>
</evidence>
<dbReference type="InterPro" id="IPR023296">
    <property type="entry name" value="Glyco_hydro_beta-prop_sf"/>
</dbReference>
<accession>A0A9X0XBV2</accession>
<reference evidence="2 3" key="1">
    <citation type="submission" date="2021-01" db="EMBL/GenBank/DDBJ databases">
        <title>Piscinibacter sp. Jin2 Genome sequencing and assembly.</title>
        <authorList>
            <person name="Kim I."/>
        </authorList>
    </citation>
    <scope>NUCLEOTIDE SEQUENCE [LARGE SCALE GENOMIC DNA]</scope>
    <source>
        <strain evidence="2 3">Jin2</strain>
    </source>
</reference>
<dbReference type="PANTHER" id="PTHR35279">
    <property type="match status" value="1"/>
</dbReference>
<organism evidence="2 3">
    <name type="scientific">Aquariibacter lacus</name>
    <dbReference type="NCBI Taxonomy" id="2801332"/>
    <lineage>
        <taxon>Bacteria</taxon>
        <taxon>Pseudomonadati</taxon>
        <taxon>Pseudomonadota</taxon>
        <taxon>Betaproteobacteria</taxon>
        <taxon>Burkholderiales</taxon>
        <taxon>Sphaerotilaceae</taxon>
        <taxon>Aquariibacter</taxon>
    </lineage>
</organism>
<evidence type="ECO:0000313" key="2">
    <source>
        <dbReference type="EMBL" id="MBL0718629.1"/>
    </source>
</evidence>
<dbReference type="RefSeq" id="WP_201823494.1">
    <property type="nucleotide sequence ID" value="NZ_JAERRA010000001.1"/>
</dbReference>
<feature type="signal peptide" evidence="1">
    <location>
        <begin position="1"/>
        <end position="28"/>
    </location>
</feature>
<dbReference type="AlphaFoldDB" id="A0A9X0XBV2"/>
<comment type="caution">
    <text evidence="2">The sequence shown here is derived from an EMBL/GenBank/DDBJ whole genome shotgun (WGS) entry which is preliminary data.</text>
</comment>
<dbReference type="EMBL" id="JAERRA010000001">
    <property type="protein sequence ID" value="MBL0718629.1"/>
    <property type="molecule type" value="Genomic_DNA"/>
</dbReference>
<feature type="chain" id="PRO_5040796006" evidence="1">
    <location>
        <begin position="29"/>
        <end position="699"/>
    </location>
</feature>
<dbReference type="Proteomes" id="UP000643207">
    <property type="component" value="Unassembled WGS sequence"/>
</dbReference>
<gene>
    <name evidence="2" type="ORF">JI742_01885</name>
</gene>
<evidence type="ECO:0000313" key="3">
    <source>
        <dbReference type="Proteomes" id="UP000643207"/>
    </source>
</evidence>
<proteinExistence type="predicted"/>
<protein>
    <submittedName>
        <fullName evidence="2">Uncharacterized protein</fullName>
    </submittedName>
</protein>